<dbReference type="InterPro" id="IPR000532">
    <property type="entry name" value="Glucagon_GIP_secretin_VIP"/>
</dbReference>
<dbReference type="Pfam" id="PF00123">
    <property type="entry name" value="Hormone_2"/>
    <property type="match status" value="1"/>
</dbReference>
<evidence type="ECO:0000256" key="2">
    <source>
        <dbReference type="ARBA" id="ARBA00008369"/>
    </source>
</evidence>
<evidence type="ECO:0000256" key="6">
    <source>
        <dbReference type="ARBA" id="ARBA00041953"/>
    </source>
</evidence>
<dbReference type="GO" id="GO:0032880">
    <property type="term" value="P:regulation of protein localization"/>
    <property type="evidence" value="ECO:0007669"/>
    <property type="project" value="TreeGrafter"/>
</dbReference>
<evidence type="ECO:0000313" key="10">
    <source>
        <dbReference type="Proteomes" id="UP001174136"/>
    </source>
</evidence>
<dbReference type="GO" id="GO:0005615">
    <property type="term" value="C:extracellular space"/>
    <property type="evidence" value="ECO:0007669"/>
    <property type="project" value="TreeGrafter"/>
</dbReference>
<proteinExistence type="inferred from homology"/>
<comment type="similarity">
    <text evidence="2">Belongs to the glucagon family.</text>
</comment>
<dbReference type="PROSITE" id="PS00260">
    <property type="entry name" value="GLUCAGON"/>
    <property type="match status" value="1"/>
</dbReference>
<dbReference type="SMART" id="SM00070">
    <property type="entry name" value="GLUCA"/>
    <property type="match status" value="1"/>
</dbReference>
<keyword evidence="10" id="KW-1185">Reference proteome</keyword>
<dbReference type="GO" id="GO:0051428">
    <property type="term" value="F:peptide hormone receptor binding"/>
    <property type="evidence" value="ECO:0007669"/>
    <property type="project" value="TreeGrafter"/>
</dbReference>
<dbReference type="EMBL" id="JAOPHQ010000011">
    <property type="protein sequence ID" value="KAK0156364.1"/>
    <property type="molecule type" value="Genomic_DNA"/>
</dbReference>
<dbReference type="GO" id="GO:0007189">
    <property type="term" value="P:adenylate cyclase-activating G protein-coupled receptor signaling pathway"/>
    <property type="evidence" value="ECO:0007669"/>
    <property type="project" value="TreeGrafter"/>
</dbReference>
<feature type="domain" description="Glucagon / GIP / secretin / VIP family" evidence="8">
    <location>
        <begin position="180"/>
        <end position="202"/>
    </location>
</feature>
<reference evidence="9" key="1">
    <citation type="journal article" date="2023" name="Front. Mar. Sci.">
        <title>A new Merluccius polli reference genome to investigate the effects of global change in West African waters.</title>
        <authorList>
            <person name="Mateo J.L."/>
            <person name="Blanco-Fernandez C."/>
            <person name="Garcia-Vazquez E."/>
            <person name="Machado-Schiaffino G."/>
        </authorList>
    </citation>
    <scope>NUCLEOTIDE SEQUENCE</scope>
    <source>
        <strain evidence="9">C29</strain>
        <tissue evidence="9">Fin</tissue>
    </source>
</reference>
<dbReference type="AlphaFoldDB" id="A0AA47ND89"/>
<evidence type="ECO:0000256" key="4">
    <source>
        <dbReference type="ARBA" id="ARBA00037623"/>
    </source>
</evidence>
<dbReference type="GO" id="GO:0031770">
    <property type="term" value="F:growth hormone-releasing hormone receptor binding"/>
    <property type="evidence" value="ECO:0007669"/>
    <property type="project" value="TreeGrafter"/>
</dbReference>
<dbReference type="GO" id="GO:0016608">
    <property type="term" value="F:growth hormone-releasing hormone activity"/>
    <property type="evidence" value="ECO:0007669"/>
    <property type="project" value="TreeGrafter"/>
</dbReference>
<dbReference type="InterPro" id="IPR046963">
    <property type="entry name" value="VIP/GHRH-like"/>
</dbReference>
<comment type="function">
    <text evidence="4">GRF is released by the hypothalamus and acts on the adenohypophyse to stimulate the secretion of growth hormone.</text>
</comment>
<dbReference type="PANTHER" id="PTHR11213">
    <property type="entry name" value="GLUCAGON-FAMILY NEUROPEPTIDE"/>
    <property type="match status" value="1"/>
</dbReference>
<accession>A0AA47ND89</accession>
<gene>
    <name evidence="9" type="primary">GHRH</name>
    <name evidence="9" type="ORF">N1851_000324</name>
</gene>
<comment type="subcellular location">
    <subcellularLocation>
        <location evidence="1">Secreted</location>
    </subcellularLocation>
</comment>
<name>A0AA47ND89_MERPO</name>
<dbReference type="GO" id="GO:0005184">
    <property type="term" value="F:neuropeptide hormone activity"/>
    <property type="evidence" value="ECO:0007669"/>
    <property type="project" value="InterPro"/>
</dbReference>
<evidence type="ECO:0000256" key="1">
    <source>
        <dbReference type="ARBA" id="ARBA00004613"/>
    </source>
</evidence>
<protein>
    <recommendedName>
        <fullName evidence="5">Somatoliberin</fullName>
    </recommendedName>
    <alternativeName>
        <fullName evidence="7">Growth hormone-releasing factor</fullName>
    </alternativeName>
    <alternativeName>
        <fullName evidence="6">Growth hormone-releasing hormone</fullName>
    </alternativeName>
</protein>
<evidence type="ECO:0000256" key="7">
    <source>
        <dbReference type="ARBA" id="ARBA00042164"/>
    </source>
</evidence>
<dbReference type="PANTHER" id="PTHR11213:SF6">
    <property type="entry name" value="SOMATOLIBERIN"/>
    <property type="match status" value="1"/>
</dbReference>
<dbReference type="Proteomes" id="UP001174136">
    <property type="component" value="Unassembled WGS sequence"/>
</dbReference>
<evidence type="ECO:0000259" key="8">
    <source>
        <dbReference type="PROSITE" id="PS00260"/>
    </source>
</evidence>
<evidence type="ECO:0000256" key="5">
    <source>
        <dbReference type="ARBA" id="ARBA00040782"/>
    </source>
</evidence>
<comment type="caution">
    <text evidence="9">The sequence shown here is derived from an EMBL/GenBank/DDBJ whole genome shotgun (WGS) entry which is preliminary data.</text>
</comment>
<evidence type="ECO:0000313" key="9">
    <source>
        <dbReference type="EMBL" id="KAK0156364.1"/>
    </source>
</evidence>
<organism evidence="9 10">
    <name type="scientific">Merluccius polli</name>
    <name type="common">Benguela hake</name>
    <name type="synonym">Merluccius cadenati</name>
    <dbReference type="NCBI Taxonomy" id="89951"/>
    <lineage>
        <taxon>Eukaryota</taxon>
        <taxon>Metazoa</taxon>
        <taxon>Chordata</taxon>
        <taxon>Craniata</taxon>
        <taxon>Vertebrata</taxon>
        <taxon>Euteleostomi</taxon>
        <taxon>Actinopterygii</taxon>
        <taxon>Neopterygii</taxon>
        <taxon>Teleostei</taxon>
        <taxon>Neoteleostei</taxon>
        <taxon>Acanthomorphata</taxon>
        <taxon>Zeiogadaria</taxon>
        <taxon>Gadariae</taxon>
        <taxon>Gadiformes</taxon>
        <taxon>Gadoidei</taxon>
        <taxon>Merlucciidae</taxon>
        <taxon>Merluccius</taxon>
    </lineage>
</organism>
<dbReference type="GO" id="GO:0043204">
    <property type="term" value="C:perikaryon"/>
    <property type="evidence" value="ECO:0007669"/>
    <property type="project" value="TreeGrafter"/>
</dbReference>
<keyword evidence="3" id="KW-0964">Secreted</keyword>
<evidence type="ECO:0000256" key="3">
    <source>
        <dbReference type="ARBA" id="ARBA00022525"/>
    </source>
</evidence>
<dbReference type="GO" id="GO:0030252">
    <property type="term" value="P:growth hormone secretion"/>
    <property type="evidence" value="ECO:0007669"/>
    <property type="project" value="TreeGrafter"/>
</dbReference>
<sequence>MGNPDCLESWMGSRWVKVGSLLVGLGETPPVGLVGLGETPRVGSCKVGPEDTRVLNLSSAALFLPCCGPFTVSDLEQRQRRETRSDPIASMMKFIPSGCNLNPNAGIVVHSSSEIALMMRTPALLLFCCLVVSLSCSPLYPSLRFGQRDTSILLTSSIEDPLRLLEEAGAPSVELRSGRHADAVFTNSYRKVLGQIYARKFLQNIMGKRLRDGSMGYVKRHQLGI</sequence>
<dbReference type="GO" id="GO:0043195">
    <property type="term" value="C:terminal bouton"/>
    <property type="evidence" value="ECO:0007669"/>
    <property type="project" value="TreeGrafter"/>
</dbReference>